<comment type="caution">
    <text evidence="3">The sequence shown here is derived from an EMBL/GenBank/DDBJ whole genome shotgun (WGS) entry which is preliminary data.</text>
</comment>
<evidence type="ECO:0000256" key="1">
    <source>
        <dbReference type="ARBA" id="ARBA00004196"/>
    </source>
</evidence>
<dbReference type="RefSeq" id="WP_053069527.1">
    <property type="nucleotide sequence ID" value="NZ_FNUD01000002.1"/>
</dbReference>
<dbReference type="Gene3D" id="2.40.30.170">
    <property type="match status" value="1"/>
</dbReference>
<protein>
    <submittedName>
        <fullName evidence="3">Multidrug resistance efflux pump</fullName>
    </submittedName>
</protein>
<dbReference type="PANTHER" id="PTHR32347:SF14">
    <property type="entry name" value="EFFLUX SYSTEM COMPONENT YKNX-RELATED"/>
    <property type="match status" value="1"/>
</dbReference>
<dbReference type="InterPro" id="IPR050465">
    <property type="entry name" value="UPF0194_transport"/>
</dbReference>
<comment type="subcellular location">
    <subcellularLocation>
        <location evidence="1">Cell envelope</location>
    </subcellularLocation>
</comment>
<dbReference type="EMBL" id="FNUD01000002">
    <property type="protein sequence ID" value="SEE67536.1"/>
    <property type="molecule type" value="Genomic_DNA"/>
</dbReference>
<dbReference type="OrthoDB" id="6309232at2"/>
<organism evidence="3 4">
    <name type="scientific">Pseudomonas deceptionensis</name>
    <dbReference type="NCBI Taxonomy" id="882211"/>
    <lineage>
        <taxon>Bacteria</taxon>
        <taxon>Pseudomonadati</taxon>
        <taxon>Pseudomonadota</taxon>
        <taxon>Gammaproteobacteria</taxon>
        <taxon>Pseudomonadales</taxon>
        <taxon>Pseudomonadaceae</taxon>
        <taxon>Pseudomonas</taxon>
    </lineage>
</organism>
<dbReference type="PANTHER" id="PTHR32347">
    <property type="entry name" value="EFFLUX SYSTEM COMPONENT YKNX-RELATED"/>
    <property type="match status" value="1"/>
</dbReference>
<keyword evidence="2" id="KW-0175">Coiled coil</keyword>
<proteinExistence type="predicted"/>
<gene>
    <name evidence="3" type="ORF">SAMN04489800_1712</name>
</gene>
<evidence type="ECO:0000313" key="3">
    <source>
        <dbReference type="EMBL" id="SEE67536.1"/>
    </source>
</evidence>
<keyword evidence="4" id="KW-1185">Reference proteome</keyword>
<evidence type="ECO:0000313" key="4">
    <source>
        <dbReference type="Proteomes" id="UP000183613"/>
    </source>
</evidence>
<accession>A0A1H5KRR4</accession>
<reference evidence="3" key="1">
    <citation type="submission" date="2016-10" db="EMBL/GenBank/DDBJ databases">
        <authorList>
            <person name="Varghese N."/>
            <person name="Submissions S."/>
        </authorList>
    </citation>
    <scope>NUCLEOTIDE SEQUENCE [LARGE SCALE GENOMIC DNA]</scope>
    <source>
        <strain evidence="3">LMG 25555</strain>
    </source>
</reference>
<name>A0A1H5KRR4_PSEDM</name>
<evidence type="ECO:0000256" key="2">
    <source>
        <dbReference type="ARBA" id="ARBA00023054"/>
    </source>
</evidence>
<dbReference type="GO" id="GO:0030313">
    <property type="term" value="C:cell envelope"/>
    <property type="evidence" value="ECO:0007669"/>
    <property type="project" value="UniProtKB-SubCell"/>
</dbReference>
<dbReference type="AlphaFoldDB" id="A0A1H5KRR4"/>
<dbReference type="Proteomes" id="UP000183613">
    <property type="component" value="Unassembled WGS sequence"/>
</dbReference>
<sequence>MRVFDRLKALTGGWKSLTAGGLVLILLLVLYLPAAPDAAVSWVAVGSQKLEHEIGLVGKIEPVETTIITVPFDGFALANELRPGMQIEQGQVLLSLDTALLDIKVRDALATKLKMQQAVEVYKTWATGPEMTRARQALRVAELSTGSLELELSQVEALYQKGIVPRNERDALKQQHYLQSLELTAATRELKNVQVAGKGEARTIADMEYQNASIAHQQLSALLEHKTLYAPFSGVVLSLGAPQTTGGEVGALHQGALLAKGQQLIKLANMKGLKVVTQVAESDVNTFALNQEVAIAGDGFSGRVLSGYVSAISQLAVPDDNAGNAARFPITITVNAPESGDFKDVRLGMSVHMTIVTYRNEHSFIIPHGAVEQAGGASFVEHREDLDAPVIRREVTIGQSTAQGVEVFGLTPGFVSVKHL</sequence>